<dbReference type="SMART" id="SM01017">
    <property type="entry name" value="Arrestin_C"/>
    <property type="match status" value="1"/>
</dbReference>
<feature type="domain" description="Arrestin C-terminal-like" evidence="2">
    <location>
        <begin position="190"/>
        <end position="315"/>
    </location>
</feature>
<dbReference type="OrthoDB" id="2333384at2759"/>
<name>A0A6P8FTS9_CLUHA</name>
<sequence length="371" mass="41905">MSQTIKNISVTYDAINPSNTFTNGDILHGRVTVELAKDAKIDTLFIKFKGKANVRWSERHGKTTVVYHDKEKYFKSEQFFIREQKDNGKFYDFGAVLLKNEAGQPYCDVVAPGTHVYPFTFQLPQQNLPASFKGAWGYVSYFLEVKLSRSMRLSSKATAEIRYIPKPDMTIPNLMTPQYGTKEKGMKVFTSGNVSFTIHTERMGYYLGEGIKVVAEVQNNSSRALKPKYCLYAKHSFFARHKRRLRTNEIIKEEGEPIAPSTNQTITKVLTMPASLDLSILNCRILKVEYRLKFYLDVPYASDPEIKFPIVILPLTPAIQQAAPSASAIGFDGYWNPGEAGWNSTPYTAPPPPAYESYALYPPLPNYPGKS</sequence>
<proteinExistence type="inferred from homology"/>
<keyword evidence="3" id="KW-1185">Reference proteome</keyword>
<dbReference type="Proteomes" id="UP000515152">
    <property type="component" value="Chromosome 7"/>
</dbReference>
<dbReference type="Gene3D" id="2.60.40.640">
    <property type="match status" value="2"/>
</dbReference>
<dbReference type="Pfam" id="PF02752">
    <property type="entry name" value="Arrestin_C"/>
    <property type="match status" value="1"/>
</dbReference>
<evidence type="ECO:0000256" key="1">
    <source>
        <dbReference type="ARBA" id="ARBA00005298"/>
    </source>
</evidence>
<dbReference type="AlphaFoldDB" id="A0A6P8FTS9"/>
<dbReference type="InterPro" id="IPR011022">
    <property type="entry name" value="Arrestin_C-like"/>
</dbReference>
<dbReference type="PANTHER" id="PTHR11188:SF135">
    <property type="entry name" value="ARRESTIN DOMAIN CONTAINING 3-LIKE-RELATED"/>
    <property type="match status" value="1"/>
</dbReference>
<dbReference type="Pfam" id="PF00339">
    <property type="entry name" value="Arrestin_N"/>
    <property type="match status" value="1"/>
</dbReference>
<dbReference type="KEGG" id="char:105901097"/>
<evidence type="ECO:0000259" key="2">
    <source>
        <dbReference type="SMART" id="SM01017"/>
    </source>
</evidence>
<dbReference type="GO" id="GO:0005886">
    <property type="term" value="C:plasma membrane"/>
    <property type="evidence" value="ECO:0007669"/>
    <property type="project" value="TreeGrafter"/>
</dbReference>
<comment type="similarity">
    <text evidence="1">Belongs to the arrestin family.</text>
</comment>
<dbReference type="GO" id="GO:0007399">
    <property type="term" value="P:nervous system development"/>
    <property type="evidence" value="ECO:0007669"/>
    <property type="project" value="UniProtKB-ARBA"/>
</dbReference>
<protein>
    <submittedName>
        <fullName evidence="4">Arrestin domain-containing protein 3-like</fullName>
    </submittedName>
</protein>
<dbReference type="SUPFAM" id="SSF81296">
    <property type="entry name" value="E set domains"/>
    <property type="match status" value="2"/>
</dbReference>
<dbReference type="GO" id="GO:0005737">
    <property type="term" value="C:cytoplasm"/>
    <property type="evidence" value="ECO:0007669"/>
    <property type="project" value="TreeGrafter"/>
</dbReference>
<reference evidence="4" key="1">
    <citation type="submission" date="2025-08" db="UniProtKB">
        <authorList>
            <consortium name="RefSeq"/>
        </authorList>
    </citation>
    <scope>IDENTIFICATION</scope>
</reference>
<dbReference type="InterPro" id="IPR014752">
    <property type="entry name" value="Arrestin-like_C"/>
</dbReference>
<dbReference type="GeneID" id="105901097"/>
<dbReference type="InterPro" id="IPR050357">
    <property type="entry name" value="Arrestin_domain-protein"/>
</dbReference>
<organism evidence="3 4">
    <name type="scientific">Clupea harengus</name>
    <name type="common">Atlantic herring</name>
    <dbReference type="NCBI Taxonomy" id="7950"/>
    <lineage>
        <taxon>Eukaryota</taxon>
        <taxon>Metazoa</taxon>
        <taxon>Chordata</taxon>
        <taxon>Craniata</taxon>
        <taxon>Vertebrata</taxon>
        <taxon>Euteleostomi</taxon>
        <taxon>Actinopterygii</taxon>
        <taxon>Neopterygii</taxon>
        <taxon>Teleostei</taxon>
        <taxon>Clupei</taxon>
        <taxon>Clupeiformes</taxon>
        <taxon>Clupeoidei</taxon>
        <taxon>Clupeidae</taxon>
        <taxon>Clupea</taxon>
    </lineage>
</organism>
<dbReference type="InterPro" id="IPR011021">
    <property type="entry name" value="Arrestin-like_N"/>
</dbReference>
<evidence type="ECO:0000313" key="4">
    <source>
        <dbReference type="RefSeq" id="XP_031426517.1"/>
    </source>
</evidence>
<gene>
    <name evidence="4" type="primary">LOC105901097</name>
</gene>
<accession>A0A6P8FTS9</accession>
<evidence type="ECO:0000313" key="3">
    <source>
        <dbReference type="Proteomes" id="UP000515152"/>
    </source>
</evidence>
<dbReference type="PANTHER" id="PTHR11188">
    <property type="entry name" value="ARRESTIN DOMAIN CONTAINING PROTEIN"/>
    <property type="match status" value="1"/>
</dbReference>
<dbReference type="RefSeq" id="XP_031426517.1">
    <property type="nucleotide sequence ID" value="XM_031570657.2"/>
</dbReference>
<dbReference type="GO" id="GO:0015031">
    <property type="term" value="P:protein transport"/>
    <property type="evidence" value="ECO:0007669"/>
    <property type="project" value="TreeGrafter"/>
</dbReference>
<dbReference type="InterPro" id="IPR014756">
    <property type="entry name" value="Ig_E-set"/>
</dbReference>